<accession>A0A6A6Z564</accession>
<evidence type="ECO:0000313" key="7">
    <source>
        <dbReference type="Proteomes" id="UP000504636"/>
    </source>
</evidence>
<reference evidence="8" key="3">
    <citation type="submission" date="2025-04" db="UniProtKB">
        <authorList>
            <consortium name="RefSeq"/>
        </authorList>
    </citation>
    <scope>IDENTIFICATION</scope>
    <source>
        <strain evidence="8">CBS 304.34</strain>
    </source>
</reference>
<dbReference type="InterPro" id="IPR004841">
    <property type="entry name" value="AA-permease/SLC12A_dom"/>
</dbReference>
<comment type="subcellular location">
    <subcellularLocation>
        <location evidence="1">Membrane</location>
        <topology evidence="1">Multi-pass membrane protein</topology>
    </subcellularLocation>
</comment>
<gene>
    <name evidence="6 8" type="ORF">BDZ99DRAFT_516157</name>
</gene>
<dbReference type="EMBL" id="MU003694">
    <property type="protein sequence ID" value="KAF2815434.1"/>
    <property type="molecule type" value="Genomic_DNA"/>
</dbReference>
<keyword evidence="3" id="KW-1133">Transmembrane helix</keyword>
<dbReference type="Gene3D" id="1.20.1740.10">
    <property type="entry name" value="Amino acid/polyamine transporter I"/>
    <property type="match status" value="1"/>
</dbReference>
<protein>
    <recommendedName>
        <fullName evidence="5">Amino acid permease/ SLC12A domain-containing protein</fullName>
    </recommendedName>
</protein>
<evidence type="ECO:0000256" key="3">
    <source>
        <dbReference type="ARBA" id="ARBA00022989"/>
    </source>
</evidence>
<dbReference type="InterPro" id="IPR050524">
    <property type="entry name" value="APC_YAT"/>
</dbReference>
<dbReference type="OrthoDB" id="3900342at2759"/>
<dbReference type="GO" id="GO:0016020">
    <property type="term" value="C:membrane"/>
    <property type="evidence" value="ECO:0007669"/>
    <property type="project" value="UniProtKB-SubCell"/>
</dbReference>
<dbReference type="Proteomes" id="UP000504636">
    <property type="component" value="Unplaced"/>
</dbReference>
<evidence type="ECO:0000256" key="2">
    <source>
        <dbReference type="ARBA" id="ARBA00022692"/>
    </source>
</evidence>
<dbReference type="AlphaFoldDB" id="A0A6A6Z564"/>
<sequence length="235" mass="25157">MSAEISSESASAISYDAQPNKKEAFEANEVQTSEINHEMDRDISGDISTTDYAEGPSFMGINGFGQVFVLAAAYYVGTEIVSLAAAESKNPQRDVLRVDSLIFCILTFKGNYSLMTSRGPIPSLTEYLASSPFTIGFELAGWKPAGHFVNAITVVAFISAGNGVVYVQSRTLFSLAKTGRAPKIFSTTTKRGVPWAAILPSTLWGFLSLMNRKRSAGAVFSYIPSVVGGTAAYTT</sequence>
<evidence type="ECO:0000313" key="6">
    <source>
        <dbReference type="EMBL" id="KAF2815434.1"/>
    </source>
</evidence>
<feature type="domain" description="Amino acid permease/ SLC12A" evidence="5">
    <location>
        <begin position="60"/>
        <end position="225"/>
    </location>
</feature>
<organism evidence="6">
    <name type="scientific">Mytilinidion resinicola</name>
    <dbReference type="NCBI Taxonomy" id="574789"/>
    <lineage>
        <taxon>Eukaryota</taxon>
        <taxon>Fungi</taxon>
        <taxon>Dikarya</taxon>
        <taxon>Ascomycota</taxon>
        <taxon>Pezizomycotina</taxon>
        <taxon>Dothideomycetes</taxon>
        <taxon>Pleosporomycetidae</taxon>
        <taxon>Mytilinidiales</taxon>
        <taxon>Mytilinidiaceae</taxon>
        <taxon>Mytilinidion</taxon>
    </lineage>
</organism>
<evidence type="ECO:0000256" key="1">
    <source>
        <dbReference type="ARBA" id="ARBA00004141"/>
    </source>
</evidence>
<evidence type="ECO:0000313" key="8">
    <source>
        <dbReference type="RefSeq" id="XP_033582398.1"/>
    </source>
</evidence>
<dbReference type="GeneID" id="54465941"/>
<evidence type="ECO:0000259" key="5">
    <source>
        <dbReference type="Pfam" id="PF00324"/>
    </source>
</evidence>
<dbReference type="PANTHER" id="PTHR43341:SF26">
    <property type="entry name" value="GENERAL AMINO ACID PERMEASE AGP3"/>
    <property type="match status" value="1"/>
</dbReference>
<reference evidence="8" key="2">
    <citation type="submission" date="2020-04" db="EMBL/GenBank/DDBJ databases">
        <authorList>
            <consortium name="NCBI Genome Project"/>
        </authorList>
    </citation>
    <scope>NUCLEOTIDE SEQUENCE</scope>
    <source>
        <strain evidence="8">CBS 304.34</strain>
    </source>
</reference>
<dbReference type="PANTHER" id="PTHR43341">
    <property type="entry name" value="AMINO ACID PERMEASE"/>
    <property type="match status" value="1"/>
</dbReference>
<dbReference type="Pfam" id="PF00324">
    <property type="entry name" value="AA_permease"/>
    <property type="match status" value="1"/>
</dbReference>
<keyword evidence="4" id="KW-0472">Membrane</keyword>
<reference evidence="6 8" key="1">
    <citation type="journal article" date="2020" name="Stud. Mycol.">
        <title>101 Dothideomycetes genomes: a test case for predicting lifestyles and emergence of pathogens.</title>
        <authorList>
            <person name="Haridas S."/>
            <person name="Albert R."/>
            <person name="Binder M."/>
            <person name="Bloem J."/>
            <person name="Labutti K."/>
            <person name="Salamov A."/>
            <person name="Andreopoulos B."/>
            <person name="Baker S."/>
            <person name="Barry K."/>
            <person name="Bills G."/>
            <person name="Bluhm B."/>
            <person name="Cannon C."/>
            <person name="Castanera R."/>
            <person name="Culley D."/>
            <person name="Daum C."/>
            <person name="Ezra D."/>
            <person name="Gonzalez J."/>
            <person name="Henrissat B."/>
            <person name="Kuo A."/>
            <person name="Liang C."/>
            <person name="Lipzen A."/>
            <person name="Lutzoni F."/>
            <person name="Magnuson J."/>
            <person name="Mondo S."/>
            <person name="Nolan M."/>
            <person name="Ohm R."/>
            <person name="Pangilinan J."/>
            <person name="Park H.-J."/>
            <person name="Ramirez L."/>
            <person name="Alfaro M."/>
            <person name="Sun H."/>
            <person name="Tritt A."/>
            <person name="Yoshinaga Y."/>
            <person name="Zwiers L.-H."/>
            <person name="Turgeon B."/>
            <person name="Goodwin S."/>
            <person name="Spatafora J."/>
            <person name="Crous P."/>
            <person name="Grigoriev I."/>
        </authorList>
    </citation>
    <scope>NUCLEOTIDE SEQUENCE</scope>
    <source>
        <strain evidence="6 8">CBS 304.34</strain>
    </source>
</reference>
<proteinExistence type="predicted"/>
<evidence type="ECO:0000256" key="4">
    <source>
        <dbReference type="ARBA" id="ARBA00023136"/>
    </source>
</evidence>
<keyword evidence="7" id="KW-1185">Reference proteome</keyword>
<keyword evidence="2" id="KW-0812">Transmembrane</keyword>
<dbReference type="RefSeq" id="XP_033582398.1">
    <property type="nucleotide sequence ID" value="XM_033725048.1"/>
</dbReference>
<dbReference type="GO" id="GO:0015171">
    <property type="term" value="F:amino acid transmembrane transporter activity"/>
    <property type="evidence" value="ECO:0007669"/>
    <property type="project" value="TreeGrafter"/>
</dbReference>
<name>A0A6A6Z564_9PEZI</name>